<keyword evidence="2" id="KW-1185">Reference proteome</keyword>
<gene>
    <name evidence="1" type="ORF">mMyoMyo1_011605</name>
</gene>
<sequence length="131" mass="14718">MDHCLHPCSSFTFNIVHAIETVFPVCPCSPVQARQCALAGIDSTVIRRRVSGKTYNSAGRSLAMRRAEFPIQKQGVPRVRSSSPRRGLATRSLPLCLQNVLHFSVLNPLKQKWFPQHMPALRVFCCHRCCS</sequence>
<dbReference type="Proteomes" id="UP000527355">
    <property type="component" value="Unassembled WGS sequence"/>
</dbReference>
<dbReference type="EMBL" id="JABWUV010000006">
    <property type="protein sequence ID" value="KAF6349018.1"/>
    <property type="molecule type" value="Genomic_DNA"/>
</dbReference>
<proteinExistence type="predicted"/>
<name>A0A7J7XHN2_MYOMY</name>
<dbReference type="AlphaFoldDB" id="A0A7J7XHN2"/>
<protein>
    <submittedName>
        <fullName evidence="1">Uncharacterized protein</fullName>
    </submittedName>
</protein>
<comment type="caution">
    <text evidence="1">The sequence shown here is derived from an EMBL/GenBank/DDBJ whole genome shotgun (WGS) entry which is preliminary data.</text>
</comment>
<evidence type="ECO:0000313" key="1">
    <source>
        <dbReference type="EMBL" id="KAF6349018.1"/>
    </source>
</evidence>
<evidence type="ECO:0000313" key="2">
    <source>
        <dbReference type="Proteomes" id="UP000527355"/>
    </source>
</evidence>
<organism evidence="1 2">
    <name type="scientific">Myotis myotis</name>
    <name type="common">Greater mouse-eared bat</name>
    <name type="synonym">Vespertilio myotis</name>
    <dbReference type="NCBI Taxonomy" id="51298"/>
    <lineage>
        <taxon>Eukaryota</taxon>
        <taxon>Metazoa</taxon>
        <taxon>Chordata</taxon>
        <taxon>Craniata</taxon>
        <taxon>Vertebrata</taxon>
        <taxon>Euteleostomi</taxon>
        <taxon>Mammalia</taxon>
        <taxon>Eutheria</taxon>
        <taxon>Laurasiatheria</taxon>
        <taxon>Chiroptera</taxon>
        <taxon>Yangochiroptera</taxon>
        <taxon>Vespertilionidae</taxon>
        <taxon>Myotis</taxon>
    </lineage>
</organism>
<accession>A0A7J7XHN2</accession>
<reference evidence="1 2" key="1">
    <citation type="journal article" date="2020" name="Nature">
        <title>Six reference-quality genomes reveal evolution of bat adaptations.</title>
        <authorList>
            <person name="Jebb D."/>
            <person name="Huang Z."/>
            <person name="Pippel M."/>
            <person name="Hughes G.M."/>
            <person name="Lavrichenko K."/>
            <person name="Devanna P."/>
            <person name="Winkler S."/>
            <person name="Jermiin L.S."/>
            <person name="Skirmuntt E.C."/>
            <person name="Katzourakis A."/>
            <person name="Burkitt-Gray L."/>
            <person name="Ray D.A."/>
            <person name="Sullivan K.A.M."/>
            <person name="Roscito J.G."/>
            <person name="Kirilenko B.M."/>
            <person name="Davalos L.M."/>
            <person name="Corthals A.P."/>
            <person name="Power M.L."/>
            <person name="Jones G."/>
            <person name="Ransome R.D."/>
            <person name="Dechmann D.K.N."/>
            <person name="Locatelli A.G."/>
            <person name="Puechmaille S.J."/>
            <person name="Fedrigo O."/>
            <person name="Jarvis E.D."/>
            <person name="Hiller M."/>
            <person name="Vernes S.C."/>
            <person name="Myers E.W."/>
            <person name="Teeling E.C."/>
        </authorList>
    </citation>
    <scope>NUCLEOTIDE SEQUENCE [LARGE SCALE GENOMIC DNA]</scope>
    <source>
        <strain evidence="1">MMyoMyo1</strain>
        <tissue evidence="1">Flight muscle</tissue>
    </source>
</reference>